<evidence type="ECO:0000313" key="3">
    <source>
        <dbReference type="Proteomes" id="UP000480684"/>
    </source>
</evidence>
<organism evidence="2 3">
    <name type="scientific">Magnetospirillum aberrantis SpK</name>
    <dbReference type="NCBI Taxonomy" id="908842"/>
    <lineage>
        <taxon>Bacteria</taxon>
        <taxon>Pseudomonadati</taxon>
        <taxon>Pseudomonadota</taxon>
        <taxon>Alphaproteobacteria</taxon>
        <taxon>Rhodospirillales</taxon>
        <taxon>Rhodospirillaceae</taxon>
        <taxon>Magnetospirillum</taxon>
    </lineage>
</organism>
<dbReference type="AlphaFoldDB" id="A0A7C9QT32"/>
<evidence type="ECO:0000313" key="2">
    <source>
        <dbReference type="EMBL" id="NFV78796.1"/>
    </source>
</evidence>
<keyword evidence="3" id="KW-1185">Reference proteome</keyword>
<gene>
    <name evidence="2" type="ORF">G4223_01520</name>
</gene>
<protein>
    <submittedName>
        <fullName evidence="2">Uncharacterized protein</fullName>
    </submittedName>
</protein>
<feature type="region of interest" description="Disordered" evidence="1">
    <location>
        <begin position="16"/>
        <end position="35"/>
    </location>
</feature>
<sequence>MDDIPMIPGAGCCPLPEGWLERGPEQVPGPALEPTKTEPAARFTLVLGRSSVGAPRPATFQRKEA</sequence>
<evidence type="ECO:0000256" key="1">
    <source>
        <dbReference type="SAM" id="MobiDB-lite"/>
    </source>
</evidence>
<dbReference type="RefSeq" id="WP_163674077.1">
    <property type="nucleotide sequence ID" value="NZ_JAAIYP010000007.1"/>
</dbReference>
<dbReference type="Proteomes" id="UP000480684">
    <property type="component" value="Unassembled WGS sequence"/>
</dbReference>
<proteinExistence type="predicted"/>
<comment type="caution">
    <text evidence="2">The sequence shown here is derived from an EMBL/GenBank/DDBJ whole genome shotgun (WGS) entry which is preliminary data.</text>
</comment>
<reference evidence="2 3" key="1">
    <citation type="submission" date="2020-02" db="EMBL/GenBank/DDBJ databases">
        <authorList>
            <person name="Dziuba M."/>
            <person name="Kuznetsov B."/>
            <person name="Mardanov A."/>
            <person name="Ravin N."/>
            <person name="Grouzdev D."/>
        </authorList>
    </citation>
    <scope>NUCLEOTIDE SEQUENCE [LARGE SCALE GENOMIC DNA]</scope>
    <source>
        <strain evidence="2 3">SpK</strain>
    </source>
</reference>
<name>A0A7C9QT32_9PROT</name>
<dbReference type="EMBL" id="JAAIYP010000007">
    <property type="protein sequence ID" value="NFV78796.1"/>
    <property type="molecule type" value="Genomic_DNA"/>
</dbReference>
<accession>A0A7C9QT32</accession>